<keyword evidence="2" id="KW-1185">Reference proteome</keyword>
<proteinExistence type="predicted"/>
<sequence>MNAFDALHAAPAEVREAALDLLDAVSAPLTERQLAIALRQSGLGVLEARRVARSLRKLAIIAVSRR</sequence>
<name>A0ABX2JIP4_9SPHN</name>
<accession>A0ABX2JIP4</accession>
<organism evidence="1 2">
    <name type="scientific">Sphingomonas hominis</name>
    <dbReference type="NCBI Taxonomy" id="2741495"/>
    <lineage>
        <taxon>Bacteria</taxon>
        <taxon>Pseudomonadati</taxon>
        <taxon>Pseudomonadota</taxon>
        <taxon>Alphaproteobacteria</taxon>
        <taxon>Sphingomonadales</taxon>
        <taxon>Sphingomonadaceae</taxon>
        <taxon>Sphingomonas</taxon>
    </lineage>
</organism>
<reference evidence="1 2" key="1">
    <citation type="submission" date="2020-06" db="EMBL/GenBank/DDBJ databases">
        <title>Sphingomonas hominis sp. nov., a member of the Sphingomonas, isolated from the hair of a 22-year-old girl.</title>
        <authorList>
            <person name="Zhang D.-F."/>
            <person name="Cui X.-W."/>
        </authorList>
    </citation>
    <scope>NUCLEOTIDE SEQUENCE [LARGE SCALE GENOMIC DNA]</scope>
    <source>
        <strain evidence="1 2">HHU CXW</strain>
    </source>
</reference>
<dbReference type="EMBL" id="JABULH010000002">
    <property type="protein sequence ID" value="NTS64571.1"/>
    <property type="molecule type" value="Genomic_DNA"/>
</dbReference>
<dbReference type="Proteomes" id="UP000621447">
    <property type="component" value="Unassembled WGS sequence"/>
</dbReference>
<gene>
    <name evidence="1" type="ORF">HRV97_05315</name>
</gene>
<dbReference type="RefSeq" id="WP_174192813.1">
    <property type="nucleotide sequence ID" value="NZ_JABULH010000002.1"/>
</dbReference>
<comment type="caution">
    <text evidence="1">The sequence shown here is derived from an EMBL/GenBank/DDBJ whole genome shotgun (WGS) entry which is preliminary data.</text>
</comment>
<protein>
    <submittedName>
        <fullName evidence="1">Uncharacterized protein</fullName>
    </submittedName>
</protein>
<evidence type="ECO:0000313" key="1">
    <source>
        <dbReference type="EMBL" id="NTS64571.1"/>
    </source>
</evidence>
<evidence type="ECO:0000313" key="2">
    <source>
        <dbReference type="Proteomes" id="UP000621447"/>
    </source>
</evidence>